<evidence type="ECO:0000256" key="5">
    <source>
        <dbReference type="ARBA" id="ARBA00023237"/>
    </source>
</evidence>
<dbReference type="EMBL" id="CAJRAF010000002">
    <property type="protein sequence ID" value="CAG5005639.1"/>
    <property type="molecule type" value="Genomic_DNA"/>
</dbReference>
<dbReference type="Proteomes" id="UP000680038">
    <property type="component" value="Unassembled WGS sequence"/>
</dbReference>
<sequence>MKFIKHILIVTCCLAGFSCQDYLERFPLDNPSDETFLRTEAELELAVTGAYNTLWYGGSGDVAGPFFPMLEAASDIGWDRNTSALQNLGLGIANADNAWVSSYWAAFYRGIGRCNYILSKSEPLAAKMQEAKYNRLMGEVRFLRAYYYFFLNEMYGGVPLLTKPLTLAEAQLPRNTKAEVSDFILAELDAVVPSLLAETNTTNKGRVNKGAALALKSRTALYNGKWEIAAKAAEDLMKLGTYSLHPSFPELFQYAGQNSKEIIFTVQYLKGTTVHSLPRFFYSRIALGHSNKIPVQALVDSYECTDGLSIDKSPLFDPKKPFANRDPRLSHTVVLPQTRFINYMFETHPDSLMTWDYTTTPARRVQNVEATHAYATFSGYLWRKYADVADFPDINNSDLDVILFRYAEVLLNYAEAKIELNQLDASVYEAINAVRGRATVKMPPITAGKTQAELRSIIRKERKYEFAGEGLRLFDVHRWNIGEDAMKGPLRGRIRNAFLSNAPRIDENGTPHYENVTNAAQMRVIEIRTYNKDRDNFWPIPRLEREVNPTLTQNPNY</sequence>
<evidence type="ECO:0000313" key="9">
    <source>
        <dbReference type="Proteomes" id="UP000680038"/>
    </source>
</evidence>
<dbReference type="InterPro" id="IPR011990">
    <property type="entry name" value="TPR-like_helical_dom_sf"/>
</dbReference>
<dbReference type="AlphaFoldDB" id="A0A916JEY4"/>
<feature type="domain" description="SusD-like N-terminal" evidence="7">
    <location>
        <begin position="71"/>
        <end position="220"/>
    </location>
</feature>
<dbReference type="InterPro" id="IPR033985">
    <property type="entry name" value="SusD-like_N"/>
</dbReference>
<dbReference type="Pfam" id="PF07980">
    <property type="entry name" value="SusD_RagB"/>
    <property type="match status" value="1"/>
</dbReference>
<evidence type="ECO:0000313" key="8">
    <source>
        <dbReference type="EMBL" id="CAG5005639.1"/>
    </source>
</evidence>
<keyword evidence="5" id="KW-0998">Cell outer membrane</keyword>
<evidence type="ECO:0000256" key="4">
    <source>
        <dbReference type="ARBA" id="ARBA00023136"/>
    </source>
</evidence>
<comment type="similarity">
    <text evidence="2">Belongs to the SusD family.</text>
</comment>
<comment type="subcellular location">
    <subcellularLocation>
        <location evidence="1">Cell outer membrane</location>
    </subcellularLocation>
</comment>
<organism evidence="8 9">
    <name type="scientific">Dyadobacter helix</name>
    <dbReference type="NCBI Taxonomy" id="2822344"/>
    <lineage>
        <taxon>Bacteria</taxon>
        <taxon>Pseudomonadati</taxon>
        <taxon>Bacteroidota</taxon>
        <taxon>Cytophagia</taxon>
        <taxon>Cytophagales</taxon>
        <taxon>Spirosomataceae</taxon>
        <taxon>Dyadobacter</taxon>
    </lineage>
</organism>
<evidence type="ECO:0000259" key="7">
    <source>
        <dbReference type="Pfam" id="PF14322"/>
    </source>
</evidence>
<keyword evidence="3" id="KW-0732">Signal</keyword>
<keyword evidence="4" id="KW-0472">Membrane</keyword>
<feature type="domain" description="RagB/SusD" evidence="6">
    <location>
        <begin position="261"/>
        <end position="557"/>
    </location>
</feature>
<dbReference type="Gene3D" id="1.25.40.390">
    <property type="match status" value="1"/>
</dbReference>
<name>A0A916JEY4_9BACT</name>
<dbReference type="PROSITE" id="PS51257">
    <property type="entry name" value="PROKAR_LIPOPROTEIN"/>
    <property type="match status" value="1"/>
</dbReference>
<dbReference type="GO" id="GO:0009279">
    <property type="term" value="C:cell outer membrane"/>
    <property type="evidence" value="ECO:0007669"/>
    <property type="project" value="UniProtKB-SubCell"/>
</dbReference>
<gene>
    <name evidence="8" type="ORF">DYBT9275_03620</name>
</gene>
<dbReference type="RefSeq" id="WP_215240094.1">
    <property type="nucleotide sequence ID" value="NZ_CAJRAF010000002.1"/>
</dbReference>
<protein>
    <submittedName>
        <fullName evidence="8">SusD-like protein P25</fullName>
    </submittedName>
</protein>
<comment type="caution">
    <text evidence="8">The sequence shown here is derived from an EMBL/GenBank/DDBJ whole genome shotgun (WGS) entry which is preliminary data.</text>
</comment>
<evidence type="ECO:0000259" key="6">
    <source>
        <dbReference type="Pfam" id="PF07980"/>
    </source>
</evidence>
<dbReference type="SUPFAM" id="SSF48452">
    <property type="entry name" value="TPR-like"/>
    <property type="match status" value="1"/>
</dbReference>
<proteinExistence type="inferred from homology"/>
<reference evidence="8" key="1">
    <citation type="submission" date="2021-04" db="EMBL/GenBank/DDBJ databases">
        <authorList>
            <person name="Rodrigo-Torres L."/>
            <person name="Arahal R. D."/>
            <person name="Lucena T."/>
        </authorList>
    </citation>
    <scope>NUCLEOTIDE SEQUENCE</scope>
    <source>
        <strain evidence="8">CECT 9275</strain>
    </source>
</reference>
<evidence type="ECO:0000256" key="2">
    <source>
        <dbReference type="ARBA" id="ARBA00006275"/>
    </source>
</evidence>
<accession>A0A916JEY4</accession>
<dbReference type="Pfam" id="PF14322">
    <property type="entry name" value="SusD-like_3"/>
    <property type="match status" value="1"/>
</dbReference>
<evidence type="ECO:0000256" key="3">
    <source>
        <dbReference type="ARBA" id="ARBA00022729"/>
    </source>
</evidence>
<evidence type="ECO:0000256" key="1">
    <source>
        <dbReference type="ARBA" id="ARBA00004442"/>
    </source>
</evidence>
<dbReference type="CDD" id="cd08977">
    <property type="entry name" value="SusD"/>
    <property type="match status" value="1"/>
</dbReference>
<dbReference type="InterPro" id="IPR012944">
    <property type="entry name" value="SusD_RagB_dom"/>
</dbReference>
<keyword evidence="9" id="KW-1185">Reference proteome</keyword>